<feature type="region of interest" description="Disordered" evidence="1">
    <location>
        <begin position="85"/>
        <end position="104"/>
    </location>
</feature>
<organism evidence="2 3">
    <name type="scientific">Rhodococcus ruber</name>
    <dbReference type="NCBI Taxonomy" id="1830"/>
    <lineage>
        <taxon>Bacteria</taxon>
        <taxon>Bacillati</taxon>
        <taxon>Actinomycetota</taxon>
        <taxon>Actinomycetes</taxon>
        <taxon>Mycobacteriales</taxon>
        <taxon>Nocardiaceae</taxon>
        <taxon>Rhodococcus</taxon>
    </lineage>
</organism>
<reference evidence="2 3" key="1">
    <citation type="journal article" date="2014" name="Genome Announc.">
        <title>Draft Genome Sequence of Propane- and Butane-Oxidizing Actinobacterium Rhodococcus ruber IEGM 231.</title>
        <authorList>
            <person name="Ivshina I.B."/>
            <person name="Kuyukina M.S."/>
            <person name="Krivoruchko A.V."/>
            <person name="Barbe V."/>
            <person name="Fischer C."/>
        </authorList>
    </citation>
    <scope>NUCLEOTIDE SEQUENCE [LARGE SCALE GENOMIC DNA]</scope>
</reference>
<evidence type="ECO:0000313" key="2">
    <source>
        <dbReference type="EMBL" id="CDZ92291.1"/>
    </source>
</evidence>
<gene>
    <name evidence="2" type="ORF">RHRU231_930170</name>
</gene>
<accession>A0A098BX41</accession>
<name>A0A098BX41_9NOCA</name>
<dbReference type="OrthoDB" id="9925700at2"/>
<evidence type="ECO:0000313" key="3">
    <source>
        <dbReference type="Proteomes" id="UP000042997"/>
    </source>
</evidence>
<protein>
    <submittedName>
        <fullName evidence="2">Uncharacterized protein</fullName>
    </submittedName>
</protein>
<sequence>MAQQGRYRWSSRDARRIMGSRTVQSAVRRQAEKGRAAMGGSFGRTARVLPARGWDGRPGFRIAVPPSPQIRNPLAAEFGTRRSRGVNRLQSAINAAGRGGRRRG</sequence>
<evidence type="ECO:0000256" key="1">
    <source>
        <dbReference type="SAM" id="MobiDB-lite"/>
    </source>
</evidence>
<dbReference type="RefSeq" id="WP_052455362.1">
    <property type="nucleotide sequence ID" value="NZ_JABFDS010000001.1"/>
</dbReference>
<dbReference type="AlphaFoldDB" id="A0A098BX41"/>
<proteinExistence type="predicted"/>
<dbReference type="Proteomes" id="UP000042997">
    <property type="component" value="Unassembled WGS sequence"/>
</dbReference>
<dbReference type="EMBL" id="CCSD01000109">
    <property type="protein sequence ID" value="CDZ92291.1"/>
    <property type="molecule type" value="Genomic_DNA"/>
</dbReference>